<protein>
    <submittedName>
        <fullName evidence="2">Uncharacterized protein</fullName>
    </submittedName>
</protein>
<gene>
    <name evidence="2" type="ORF">NNL22_07170</name>
</gene>
<feature type="transmembrane region" description="Helical" evidence="1">
    <location>
        <begin position="7"/>
        <end position="31"/>
    </location>
</feature>
<dbReference type="EMBL" id="CP101527">
    <property type="protein sequence ID" value="UZW76359.1"/>
    <property type="molecule type" value="Genomic_DNA"/>
</dbReference>
<dbReference type="AlphaFoldDB" id="A0A9E8HKY8"/>
<keyword evidence="1" id="KW-0812">Transmembrane</keyword>
<accession>A0A9E8HKY8</accession>
<proteinExistence type="predicted"/>
<evidence type="ECO:0000256" key="1">
    <source>
        <dbReference type="SAM" id="Phobius"/>
    </source>
</evidence>
<name>A0A9E8HKY8_9ALTE</name>
<evidence type="ECO:0000313" key="2">
    <source>
        <dbReference type="EMBL" id="UZW76359.1"/>
    </source>
</evidence>
<dbReference type="KEGG" id="asem:NNL22_07170"/>
<keyword evidence="3" id="KW-1185">Reference proteome</keyword>
<dbReference type="RefSeq" id="WP_251813079.1">
    <property type="nucleotide sequence ID" value="NZ_CP101527.1"/>
</dbReference>
<dbReference type="Proteomes" id="UP001164472">
    <property type="component" value="Chromosome"/>
</dbReference>
<keyword evidence="1" id="KW-1133">Transmembrane helix</keyword>
<feature type="transmembrane region" description="Helical" evidence="1">
    <location>
        <begin position="37"/>
        <end position="63"/>
    </location>
</feature>
<sequence>MNIFKSIVLSLLVFLFLGPIVGTIVVFGMAGDFHLVIFVWGYMFGIVPAFVACVINFILFLVLPAKIKSFNYAVGFFSGIISSSLLITALLLANDSRGDFTNNVLLTLALIAIPTTICGGIVNSYLNRWLNAEYLD</sequence>
<evidence type="ECO:0000313" key="3">
    <source>
        <dbReference type="Proteomes" id="UP001164472"/>
    </source>
</evidence>
<reference evidence="2" key="1">
    <citation type="submission" date="2022-07" db="EMBL/GenBank/DDBJ databases">
        <title>Alkalimarinus sp. nov., isolated from gut of a Alitta virens.</title>
        <authorList>
            <person name="Yang A.I."/>
            <person name="Shin N.-R."/>
        </authorList>
    </citation>
    <scope>NUCLEOTIDE SEQUENCE</scope>
    <source>
        <strain evidence="2">FA028</strain>
    </source>
</reference>
<organism evidence="2 3">
    <name type="scientific">Alkalimarinus sediminis</name>
    <dbReference type="NCBI Taxonomy" id="1632866"/>
    <lineage>
        <taxon>Bacteria</taxon>
        <taxon>Pseudomonadati</taxon>
        <taxon>Pseudomonadota</taxon>
        <taxon>Gammaproteobacteria</taxon>
        <taxon>Alteromonadales</taxon>
        <taxon>Alteromonadaceae</taxon>
        <taxon>Alkalimarinus</taxon>
    </lineage>
</organism>
<keyword evidence="1" id="KW-0472">Membrane</keyword>
<feature type="transmembrane region" description="Helical" evidence="1">
    <location>
        <begin position="104"/>
        <end position="126"/>
    </location>
</feature>
<feature type="transmembrane region" description="Helical" evidence="1">
    <location>
        <begin position="70"/>
        <end position="92"/>
    </location>
</feature>